<organism evidence="7 8">
    <name type="scientific">Alloscardovia omnicolens</name>
    <dbReference type="NCBI Taxonomy" id="419015"/>
    <lineage>
        <taxon>Bacteria</taxon>
        <taxon>Bacillati</taxon>
        <taxon>Actinomycetota</taxon>
        <taxon>Actinomycetes</taxon>
        <taxon>Bifidobacteriales</taxon>
        <taxon>Bifidobacteriaceae</taxon>
        <taxon>Alloscardovia</taxon>
    </lineage>
</organism>
<gene>
    <name evidence="7" type="ORF">CYJ32_06500</name>
</gene>
<feature type="transmembrane region" description="Helical" evidence="6">
    <location>
        <begin position="15"/>
        <end position="47"/>
    </location>
</feature>
<keyword evidence="4 6" id="KW-1133">Transmembrane helix</keyword>
<dbReference type="Pfam" id="PF01925">
    <property type="entry name" value="TauE"/>
    <property type="match status" value="2"/>
</dbReference>
<evidence type="ECO:0000256" key="6">
    <source>
        <dbReference type="RuleBase" id="RU363041"/>
    </source>
</evidence>
<feature type="transmembrane region" description="Helical" evidence="6">
    <location>
        <begin position="147"/>
        <end position="169"/>
    </location>
</feature>
<evidence type="ECO:0000256" key="1">
    <source>
        <dbReference type="ARBA" id="ARBA00004141"/>
    </source>
</evidence>
<dbReference type="EMBL" id="PKGU01000004">
    <property type="protein sequence ID" value="PKZ14581.1"/>
    <property type="molecule type" value="Genomic_DNA"/>
</dbReference>
<sequence>MASMKKTTTNTTRPILLLLAIGIAVGIFSGLFGVGGGTVMVPGLLLYGLTQRQASATSLAAMPLASLGGIISYAFGGHVNWLMGALVIIGTITGAWVGSKLLQKLSEKFLRWAFVVFLVGIVISQFFESPSRISHVTVTWLTGTGMVLLGIISGVLSALLGVGGGAVLVPGMSVVFGASDLVSRGTSLLAMMPGAISGTISNLKANIVDLKAAGIIGVAAMLVTPAGARLAAFLTPTINLWVFNFFLLLVLVKSVLSALKVSHTGR</sequence>
<protein>
    <recommendedName>
        <fullName evidence="6">Probable membrane transporter protein</fullName>
    </recommendedName>
</protein>
<comment type="subcellular location">
    <subcellularLocation>
        <location evidence="6">Cell membrane</location>
        <topology evidence="6">Multi-pass membrane protein</topology>
    </subcellularLocation>
    <subcellularLocation>
        <location evidence="1">Membrane</location>
        <topology evidence="1">Multi-pass membrane protein</topology>
    </subcellularLocation>
</comment>
<name>A0A2I1M373_9BIFI</name>
<feature type="transmembrane region" description="Helical" evidence="6">
    <location>
        <begin position="212"/>
        <end position="231"/>
    </location>
</feature>
<accession>A0A2I1M373</accession>
<dbReference type="AlphaFoldDB" id="A0A2I1M373"/>
<evidence type="ECO:0000256" key="3">
    <source>
        <dbReference type="ARBA" id="ARBA00022692"/>
    </source>
</evidence>
<keyword evidence="6" id="KW-1003">Cell membrane</keyword>
<dbReference type="Proteomes" id="UP000242263">
    <property type="component" value="Unassembled WGS sequence"/>
</dbReference>
<feature type="transmembrane region" description="Helical" evidence="6">
    <location>
        <begin position="238"/>
        <end position="259"/>
    </location>
</feature>
<evidence type="ECO:0000313" key="7">
    <source>
        <dbReference type="EMBL" id="PKZ14581.1"/>
    </source>
</evidence>
<comment type="caution">
    <text evidence="7">The sequence shown here is derived from an EMBL/GenBank/DDBJ whole genome shotgun (WGS) entry which is preliminary data.</text>
</comment>
<feature type="transmembrane region" description="Helical" evidence="6">
    <location>
        <begin position="54"/>
        <end position="75"/>
    </location>
</feature>
<feature type="transmembrane region" description="Helical" evidence="6">
    <location>
        <begin position="181"/>
        <end position="200"/>
    </location>
</feature>
<evidence type="ECO:0000256" key="4">
    <source>
        <dbReference type="ARBA" id="ARBA00022989"/>
    </source>
</evidence>
<comment type="similarity">
    <text evidence="2 6">Belongs to the 4-toluene sulfonate uptake permease (TSUP) (TC 2.A.102) family.</text>
</comment>
<dbReference type="InterPro" id="IPR002781">
    <property type="entry name" value="TM_pro_TauE-like"/>
</dbReference>
<dbReference type="InterPro" id="IPR051598">
    <property type="entry name" value="TSUP/Inactive_protease-like"/>
</dbReference>
<feature type="transmembrane region" description="Helical" evidence="6">
    <location>
        <begin position="81"/>
        <end position="97"/>
    </location>
</feature>
<reference evidence="7 8" key="1">
    <citation type="submission" date="2017-12" db="EMBL/GenBank/DDBJ databases">
        <title>Phylogenetic diversity of female urinary microbiome.</title>
        <authorList>
            <person name="Thomas-White K."/>
            <person name="Wolfe A.J."/>
        </authorList>
    </citation>
    <scope>NUCLEOTIDE SEQUENCE [LARGE SCALE GENOMIC DNA]</scope>
    <source>
        <strain evidence="7 8">UMB0064</strain>
    </source>
</reference>
<keyword evidence="5 6" id="KW-0472">Membrane</keyword>
<feature type="transmembrane region" description="Helical" evidence="6">
    <location>
        <begin position="109"/>
        <end position="127"/>
    </location>
</feature>
<dbReference type="PANTHER" id="PTHR43701">
    <property type="entry name" value="MEMBRANE TRANSPORTER PROTEIN MJ0441-RELATED"/>
    <property type="match status" value="1"/>
</dbReference>
<dbReference type="PANTHER" id="PTHR43701:SF2">
    <property type="entry name" value="MEMBRANE TRANSPORTER PROTEIN YJNA-RELATED"/>
    <property type="match status" value="1"/>
</dbReference>
<evidence type="ECO:0000256" key="5">
    <source>
        <dbReference type="ARBA" id="ARBA00023136"/>
    </source>
</evidence>
<proteinExistence type="inferred from homology"/>
<evidence type="ECO:0000256" key="2">
    <source>
        <dbReference type="ARBA" id="ARBA00009142"/>
    </source>
</evidence>
<keyword evidence="3 6" id="KW-0812">Transmembrane</keyword>
<dbReference type="GO" id="GO:0005886">
    <property type="term" value="C:plasma membrane"/>
    <property type="evidence" value="ECO:0007669"/>
    <property type="project" value="UniProtKB-SubCell"/>
</dbReference>
<evidence type="ECO:0000313" key="8">
    <source>
        <dbReference type="Proteomes" id="UP000242263"/>
    </source>
</evidence>